<organism evidence="2 3">
    <name type="scientific">Mycolicibacter arupensis</name>
    <dbReference type="NCBI Taxonomy" id="342002"/>
    <lineage>
        <taxon>Bacteria</taxon>
        <taxon>Bacillati</taxon>
        <taxon>Actinomycetota</taxon>
        <taxon>Actinomycetes</taxon>
        <taxon>Mycobacteriales</taxon>
        <taxon>Mycobacteriaceae</taxon>
        <taxon>Mycolicibacter</taxon>
    </lineage>
</organism>
<dbReference type="EMBL" id="SSGD01000073">
    <property type="protein sequence ID" value="TXI55080.1"/>
    <property type="molecule type" value="Genomic_DNA"/>
</dbReference>
<protein>
    <submittedName>
        <fullName evidence="2">Uncharacterized protein</fullName>
    </submittedName>
</protein>
<dbReference type="AlphaFoldDB" id="A0A5C7Y042"/>
<feature type="transmembrane region" description="Helical" evidence="1">
    <location>
        <begin position="60"/>
        <end position="82"/>
    </location>
</feature>
<keyword evidence="1" id="KW-0472">Membrane</keyword>
<accession>A0A5C7Y042</accession>
<proteinExistence type="predicted"/>
<dbReference type="Proteomes" id="UP000321797">
    <property type="component" value="Unassembled WGS sequence"/>
</dbReference>
<evidence type="ECO:0000313" key="2">
    <source>
        <dbReference type="EMBL" id="TXI55080.1"/>
    </source>
</evidence>
<feature type="transmembrane region" description="Helical" evidence="1">
    <location>
        <begin position="6"/>
        <end position="24"/>
    </location>
</feature>
<dbReference type="RefSeq" id="WP_276761197.1">
    <property type="nucleotide sequence ID" value="NZ_SSGD01000073.1"/>
</dbReference>
<evidence type="ECO:0000313" key="3">
    <source>
        <dbReference type="Proteomes" id="UP000321797"/>
    </source>
</evidence>
<sequence length="102" mass="10805">MSWIGIGWIGVAVAMALEALYLAVRLTVAGARLRSWGLALKSVVTAQPRQRVAADPDAEIARCVVVMALISGLLAVGGWGMIRHDGPWLCACALPFQGVYAE</sequence>
<gene>
    <name evidence="2" type="ORF">E6Q54_13230</name>
</gene>
<reference evidence="2 3" key="1">
    <citation type="submission" date="2018-09" db="EMBL/GenBank/DDBJ databases">
        <title>Metagenome Assembled Genomes from an Advanced Water Purification Facility.</title>
        <authorList>
            <person name="Stamps B.W."/>
            <person name="Spear J.R."/>
        </authorList>
    </citation>
    <scope>NUCLEOTIDE SEQUENCE [LARGE SCALE GENOMIC DNA]</scope>
    <source>
        <strain evidence="2">Bin_29_2</strain>
    </source>
</reference>
<name>A0A5C7Y042_9MYCO</name>
<evidence type="ECO:0000256" key="1">
    <source>
        <dbReference type="SAM" id="Phobius"/>
    </source>
</evidence>
<keyword evidence="1" id="KW-0812">Transmembrane</keyword>
<comment type="caution">
    <text evidence="2">The sequence shown here is derived from an EMBL/GenBank/DDBJ whole genome shotgun (WGS) entry which is preliminary data.</text>
</comment>
<keyword evidence="1" id="KW-1133">Transmembrane helix</keyword>